<sequence>MRTRRRSSTSGIELGNIIPSPESPHDRRRSLRLRRKSFQLQVPIFSAPSASVDEESSHVASPDRTTDVLEKAAENGCPAVGAPAIGTNTKLSLTDNLCSPSPSPLSPPVWLTQKYEPPKQVGLESLPEGRVLATRRRTVDKVSLRNIRRQIFTGQTLDEACLPTGPGVAPLDPNVAIVLSKRHVRLRQEKAKKLGFRGISISLDTERRLSRIFDQENGIFSSGP</sequence>
<protein>
    <submittedName>
        <fullName evidence="2">Uncharacterized protein</fullName>
    </submittedName>
</protein>
<feature type="region of interest" description="Disordered" evidence="1">
    <location>
        <begin position="1"/>
        <end position="29"/>
    </location>
</feature>
<evidence type="ECO:0000313" key="2">
    <source>
        <dbReference type="EMBL" id="CAL5140226.1"/>
    </source>
</evidence>
<dbReference type="Proteomes" id="UP001497525">
    <property type="component" value="Unassembled WGS sequence"/>
</dbReference>
<accession>A0AAV2TVM3</accession>
<comment type="caution">
    <text evidence="2">The sequence shown here is derived from an EMBL/GenBank/DDBJ whole genome shotgun (WGS) entry which is preliminary data.</text>
</comment>
<reference evidence="2" key="1">
    <citation type="submission" date="2024-06" db="EMBL/GenBank/DDBJ databases">
        <authorList>
            <person name="Liu X."/>
            <person name="Lenzi L."/>
            <person name="Haldenby T S."/>
            <person name="Uol C."/>
        </authorList>
    </citation>
    <scope>NUCLEOTIDE SEQUENCE</scope>
</reference>
<organism evidence="2 3">
    <name type="scientific">Calicophoron daubneyi</name>
    <name type="common">Rumen fluke</name>
    <name type="synonym">Paramphistomum daubneyi</name>
    <dbReference type="NCBI Taxonomy" id="300641"/>
    <lineage>
        <taxon>Eukaryota</taxon>
        <taxon>Metazoa</taxon>
        <taxon>Spiralia</taxon>
        <taxon>Lophotrochozoa</taxon>
        <taxon>Platyhelminthes</taxon>
        <taxon>Trematoda</taxon>
        <taxon>Digenea</taxon>
        <taxon>Plagiorchiida</taxon>
        <taxon>Pronocephalata</taxon>
        <taxon>Paramphistomoidea</taxon>
        <taxon>Paramphistomidae</taxon>
        <taxon>Calicophoron</taxon>
    </lineage>
</organism>
<name>A0AAV2TVM3_CALDB</name>
<evidence type="ECO:0000256" key="1">
    <source>
        <dbReference type="SAM" id="MobiDB-lite"/>
    </source>
</evidence>
<gene>
    <name evidence="2" type="ORF">CDAUBV1_LOCUS15399</name>
</gene>
<dbReference type="AlphaFoldDB" id="A0AAV2TVM3"/>
<evidence type="ECO:0000313" key="3">
    <source>
        <dbReference type="Proteomes" id="UP001497525"/>
    </source>
</evidence>
<dbReference type="EMBL" id="CAXLJL010000711">
    <property type="protein sequence ID" value="CAL5140226.1"/>
    <property type="molecule type" value="Genomic_DNA"/>
</dbReference>
<proteinExistence type="predicted"/>